<dbReference type="SUPFAM" id="SSF57667">
    <property type="entry name" value="beta-beta-alpha zinc fingers"/>
    <property type="match status" value="2"/>
</dbReference>
<feature type="domain" description="C2H2-type" evidence="12">
    <location>
        <begin position="541"/>
        <end position="563"/>
    </location>
</feature>
<feature type="domain" description="C2H2-type" evidence="12">
    <location>
        <begin position="516"/>
        <end position="540"/>
    </location>
</feature>
<feature type="domain" description="C2H2-type" evidence="12">
    <location>
        <begin position="425"/>
        <end position="447"/>
    </location>
</feature>
<evidence type="ECO:0000256" key="1">
    <source>
        <dbReference type="ARBA" id="ARBA00004123"/>
    </source>
</evidence>
<dbReference type="PANTHER" id="PTHR24394">
    <property type="entry name" value="ZINC FINGER PROTEIN"/>
    <property type="match status" value="1"/>
</dbReference>
<dbReference type="AlphaFoldDB" id="A0A3Q3DUN7"/>
<dbReference type="Pfam" id="PF00096">
    <property type="entry name" value="zf-C2H2"/>
    <property type="match status" value="1"/>
</dbReference>
<comment type="subcellular location">
    <subcellularLocation>
        <location evidence="1">Nucleus</location>
    </subcellularLocation>
</comment>
<keyword evidence="5" id="KW-0862">Zinc</keyword>
<evidence type="ECO:0000256" key="7">
    <source>
        <dbReference type="ARBA" id="ARBA00023163"/>
    </source>
</evidence>
<organism evidence="13 14">
    <name type="scientific">Hippocampus comes</name>
    <name type="common">Tiger tail seahorse</name>
    <dbReference type="NCBI Taxonomy" id="109280"/>
    <lineage>
        <taxon>Eukaryota</taxon>
        <taxon>Metazoa</taxon>
        <taxon>Chordata</taxon>
        <taxon>Craniata</taxon>
        <taxon>Vertebrata</taxon>
        <taxon>Euteleostomi</taxon>
        <taxon>Actinopterygii</taxon>
        <taxon>Neopterygii</taxon>
        <taxon>Teleostei</taxon>
        <taxon>Neoteleostei</taxon>
        <taxon>Acanthomorphata</taxon>
        <taxon>Syngnathiaria</taxon>
        <taxon>Syngnathiformes</taxon>
        <taxon>Syngnathoidei</taxon>
        <taxon>Syngnathidae</taxon>
        <taxon>Hippocampus</taxon>
    </lineage>
</organism>
<feature type="region of interest" description="Disordered" evidence="10">
    <location>
        <begin position="125"/>
        <end position="287"/>
    </location>
</feature>
<keyword evidence="14" id="KW-1185">Reference proteome</keyword>
<keyword evidence="8" id="KW-0539">Nucleus</keyword>
<feature type="compositionally biased region" description="Polar residues" evidence="10">
    <location>
        <begin position="489"/>
        <end position="499"/>
    </location>
</feature>
<evidence type="ECO:0000256" key="8">
    <source>
        <dbReference type="ARBA" id="ARBA00023242"/>
    </source>
</evidence>
<evidence type="ECO:0000256" key="6">
    <source>
        <dbReference type="ARBA" id="ARBA00023015"/>
    </source>
</evidence>
<reference evidence="13" key="1">
    <citation type="submission" date="2025-08" db="UniProtKB">
        <authorList>
            <consortium name="Ensembl"/>
        </authorList>
    </citation>
    <scope>IDENTIFICATION</scope>
</reference>
<evidence type="ECO:0000256" key="2">
    <source>
        <dbReference type="ARBA" id="ARBA00022723"/>
    </source>
</evidence>
<dbReference type="Gene3D" id="3.30.160.60">
    <property type="entry name" value="Classic Zinc Finger"/>
    <property type="match status" value="2"/>
</dbReference>
<reference evidence="13" key="2">
    <citation type="submission" date="2025-09" db="UniProtKB">
        <authorList>
            <consortium name="Ensembl"/>
        </authorList>
    </citation>
    <scope>IDENTIFICATION</scope>
</reference>
<name>A0A3Q3DUN7_HIPCM</name>
<dbReference type="Ensembl" id="ENSHCOT00000004838.1">
    <property type="protein sequence ID" value="ENSHCOP00000020965.1"/>
    <property type="gene ID" value="ENSHCOG00000007450.1"/>
</dbReference>
<dbReference type="GO" id="GO:0005634">
    <property type="term" value="C:nucleus"/>
    <property type="evidence" value="ECO:0007669"/>
    <property type="project" value="UniProtKB-SubCell"/>
</dbReference>
<sequence length="606" mass="68580">IILKVRLSHSHPHNGLYSWANALRRSGSMCDALILVKNQTFRAHRLVLACASRRLEQKLAQADTDREVHCQLEDLSPKTFQQVLDFAYTQSLEVSEDDLQQLLLAAQFLEMHPLEEQCQRHLDTLRTGQVDQRHKGTSESDEEEELKKKSDAEENLQEAPFTKTNITEKTTAEESRKKSKLTIYSRGSVITSSHCSGSMDERSDLASDMEPATSLEKSGNCADYKPGRPLDSDDVSTDESTSSATGDDIDFDFKAAQGDLSDAESDEDTNSSSTESADFADHASRGKSSLPAIKDSICKECGRGPFRSIKLHLRHCTSLLGKTFQCFRCEMFFPNEAALKEHRTFLYSCDVCGQVFSNWDAHHQHQPPNRGRLCLICFCSESMPKACAIYFQTHTKHHCKGKASNAAFASEIDIKSKNNNARPVCQRVFNHSSSLSRHMRYHKGTMHKCTFCGRQFPQRCDLIRHLTLNHKDDIEKKPGLKHLLVRPEAQNSDNKQPTSEVDLDRMRPKKGGRVNYKCQECGKRFRLAYKHERCHKGERPYRCLKCGRGFKKRVYLMSHKVVHQNVQCTLCGSWMPPRCGVSGIFHPEEAPRNGPCLGIPKRAGQN</sequence>
<dbReference type="SMART" id="SM00225">
    <property type="entry name" value="BTB"/>
    <property type="match status" value="1"/>
</dbReference>
<dbReference type="Gene3D" id="3.30.710.10">
    <property type="entry name" value="Potassium Channel Kv1.1, Chain A"/>
    <property type="match status" value="1"/>
</dbReference>
<dbReference type="FunFam" id="3.30.160.60:FF:000100">
    <property type="entry name" value="Zinc finger 45-like"/>
    <property type="match status" value="1"/>
</dbReference>
<accession>A0A3Q3DUN7</accession>
<evidence type="ECO:0000256" key="4">
    <source>
        <dbReference type="ARBA" id="ARBA00022771"/>
    </source>
</evidence>
<dbReference type="PROSITE" id="PS00028">
    <property type="entry name" value="ZINC_FINGER_C2H2_1"/>
    <property type="match status" value="2"/>
</dbReference>
<evidence type="ECO:0000259" key="12">
    <source>
        <dbReference type="PROSITE" id="PS50157"/>
    </source>
</evidence>
<evidence type="ECO:0000256" key="5">
    <source>
        <dbReference type="ARBA" id="ARBA00022833"/>
    </source>
</evidence>
<dbReference type="InterPro" id="IPR036236">
    <property type="entry name" value="Znf_C2H2_sf"/>
</dbReference>
<evidence type="ECO:0000256" key="9">
    <source>
        <dbReference type="PROSITE-ProRule" id="PRU00042"/>
    </source>
</evidence>
<dbReference type="PROSITE" id="PS50157">
    <property type="entry name" value="ZINC_FINGER_C2H2_2"/>
    <property type="match status" value="4"/>
</dbReference>
<dbReference type="SUPFAM" id="SSF54695">
    <property type="entry name" value="POZ domain"/>
    <property type="match status" value="1"/>
</dbReference>
<evidence type="ECO:0000256" key="10">
    <source>
        <dbReference type="SAM" id="MobiDB-lite"/>
    </source>
</evidence>
<keyword evidence="6" id="KW-0805">Transcription regulation</keyword>
<keyword evidence="4 9" id="KW-0863">Zinc-finger</keyword>
<evidence type="ECO:0008006" key="15">
    <source>
        <dbReference type="Google" id="ProtNLM"/>
    </source>
</evidence>
<protein>
    <recommendedName>
        <fullName evidence="15">Zinc finger and BTB domain containing 41</fullName>
    </recommendedName>
</protein>
<evidence type="ECO:0000259" key="11">
    <source>
        <dbReference type="PROSITE" id="PS50097"/>
    </source>
</evidence>
<dbReference type="InterPro" id="IPR011333">
    <property type="entry name" value="SKP1/BTB/POZ_sf"/>
</dbReference>
<dbReference type="GO" id="GO:0008270">
    <property type="term" value="F:zinc ion binding"/>
    <property type="evidence" value="ECO:0007669"/>
    <property type="project" value="UniProtKB-KW"/>
</dbReference>
<feature type="region of interest" description="Disordered" evidence="10">
    <location>
        <begin position="486"/>
        <end position="508"/>
    </location>
</feature>
<evidence type="ECO:0000256" key="3">
    <source>
        <dbReference type="ARBA" id="ARBA00022737"/>
    </source>
</evidence>
<evidence type="ECO:0000313" key="13">
    <source>
        <dbReference type="Ensembl" id="ENSHCOP00000020965.1"/>
    </source>
</evidence>
<dbReference type="GeneTree" id="ENSGT00940000162367"/>
<dbReference type="GO" id="GO:0003677">
    <property type="term" value="F:DNA binding"/>
    <property type="evidence" value="ECO:0007669"/>
    <property type="project" value="UniProtKB-KW"/>
</dbReference>
<keyword evidence="7" id="KW-0804">Transcription</keyword>
<feature type="domain" description="BTB" evidence="11">
    <location>
        <begin position="30"/>
        <end position="96"/>
    </location>
</feature>
<dbReference type="PROSITE" id="PS50097">
    <property type="entry name" value="BTB"/>
    <property type="match status" value="1"/>
</dbReference>
<dbReference type="GO" id="GO:0000981">
    <property type="term" value="F:DNA-binding transcription factor activity, RNA polymerase II-specific"/>
    <property type="evidence" value="ECO:0007669"/>
    <property type="project" value="TreeGrafter"/>
</dbReference>
<dbReference type="SMART" id="SM00355">
    <property type="entry name" value="ZnF_C2H2"/>
    <property type="match status" value="6"/>
</dbReference>
<dbReference type="Proteomes" id="UP000264820">
    <property type="component" value="Unplaced"/>
</dbReference>
<dbReference type="PANTHER" id="PTHR24394:SF48">
    <property type="entry name" value="ZINC FINGER PROTEIN 771"/>
    <property type="match status" value="1"/>
</dbReference>
<keyword evidence="3" id="KW-0677">Repeat</keyword>
<feature type="domain" description="C2H2-type" evidence="12">
    <location>
        <begin position="447"/>
        <end position="475"/>
    </location>
</feature>
<evidence type="ECO:0000313" key="14">
    <source>
        <dbReference type="Proteomes" id="UP000264820"/>
    </source>
</evidence>
<dbReference type="InterPro" id="IPR000210">
    <property type="entry name" value="BTB/POZ_dom"/>
</dbReference>
<proteinExistence type="predicted"/>
<keyword evidence="2" id="KW-0479">Metal-binding</keyword>
<dbReference type="InterPro" id="IPR013087">
    <property type="entry name" value="Znf_C2H2_type"/>
</dbReference>
<dbReference type="Pfam" id="PF00651">
    <property type="entry name" value="BTB"/>
    <property type="match status" value="1"/>
</dbReference>